<proteinExistence type="predicted"/>
<dbReference type="Proteomes" id="UP000245910">
    <property type="component" value="Chromosome IIII"/>
</dbReference>
<organism evidence="2 3">
    <name type="scientific">Fusarium venenatum</name>
    <dbReference type="NCBI Taxonomy" id="56646"/>
    <lineage>
        <taxon>Eukaryota</taxon>
        <taxon>Fungi</taxon>
        <taxon>Dikarya</taxon>
        <taxon>Ascomycota</taxon>
        <taxon>Pezizomycotina</taxon>
        <taxon>Sordariomycetes</taxon>
        <taxon>Hypocreomycetidae</taxon>
        <taxon>Hypocreales</taxon>
        <taxon>Nectriaceae</taxon>
        <taxon>Fusarium</taxon>
    </lineage>
</organism>
<sequence>MELVKWVKPGNGGVEAEDADRRRSSIVQEKSVCHNGDVMAGAMD</sequence>
<reference evidence="3" key="1">
    <citation type="submission" date="2014-10" db="EMBL/GenBank/DDBJ databases">
        <authorList>
            <person name="King R."/>
        </authorList>
    </citation>
    <scope>NUCLEOTIDE SEQUENCE [LARGE SCALE GENOMIC DNA]</scope>
    <source>
        <strain evidence="3">A3/5</strain>
    </source>
</reference>
<feature type="region of interest" description="Disordered" evidence="1">
    <location>
        <begin position="1"/>
        <end position="25"/>
    </location>
</feature>
<protein>
    <submittedName>
        <fullName evidence="2">Uncharacterized protein</fullName>
    </submittedName>
</protein>
<evidence type="ECO:0000256" key="1">
    <source>
        <dbReference type="SAM" id="MobiDB-lite"/>
    </source>
</evidence>
<dbReference type="AlphaFoldDB" id="A0A2L2SR45"/>
<keyword evidence="3" id="KW-1185">Reference proteome</keyword>
<dbReference type="EMBL" id="LN649232">
    <property type="protein sequence ID" value="CEI40961.1"/>
    <property type="molecule type" value="Genomic_DNA"/>
</dbReference>
<evidence type="ECO:0000313" key="3">
    <source>
        <dbReference type="Proteomes" id="UP000245910"/>
    </source>
</evidence>
<name>A0A2L2SR45_9HYPO</name>
<evidence type="ECO:0000313" key="2">
    <source>
        <dbReference type="EMBL" id="CEI40961.1"/>
    </source>
</evidence>
<accession>A0A2L2SR45</accession>